<organism evidence="1 2">
    <name type="scientific">Blautia hominis</name>
    <dbReference type="NCBI Taxonomy" id="2025493"/>
    <lineage>
        <taxon>Bacteria</taxon>
        <taxon>Bacillati</taxon>
        <taxon>Bacillota</taxon>
        <taxon>Clostridia</taxon>
        <taxon>Lachnospirales</taxon>
        <taxon>Lachnospiraceae</taxon>
        <taxon>Blautia</taxon>
    </lineage>
</organism>
<evidence type="ECO:0000313" key="1">
    <source>
        <dbReference type="EMBL" id="GAA6406666.1"/>
    </source>
</evidence>
<comment type="caution">
    <text evidence="1">The sequence shown here is derived from an EMBL/GenBank/DDBJ whole genome shotgun (WGS) entry which is preliminary data.</text>
</comment>
<accession>A0ABQ0B5E4</accession>
<dbReference type="EMBL" id="BAABYW010000001">
    <property type="protein sequence ID" value="GAA6406666.1"/>
    <property type="molecule type" value="Genomic_DNA"/>
</dbReference>
<reference evidence="1 2" key="1">
    <citation type="submission" date="2024-04" db="EMBL/GenBank/DDBJ databases">
        <title>Defined microbial consortia suppress multidrug-resistant proinflammatory Enterobacteriaceae via ecological control.</title>
        <authorList>
            <person name="Furuichi M."/>
            <person name="Kawaguchi T."/>
            <person name="Pust M."/>
            <person name="Yasuma K."/>
            <person name="Plichta D."/>
            <person name="Hasegawa N."/>
            <person name="Ohya T."/>
            <person name="Bhattarai S."/>
            <person name="Sasajima S."/>
            <person name="Aoto Y."/>
            <person name="Tuganbaev T."/>
            <person name="Yaginuma M."/>
            <person name="Ueda M."/>
            <person name="Okahashi N."/>
            <person name="Amafuji K."/>
            <person name="Kiridooshi Y."/>
            <person name="Sugita K."/>
            <person name="Strazar M."/>
            <person name="Skelly A."/>
            <person name="Suda W."/>
            <person name="Hattori M."/>
            <person name="Nakamoto N."/>
            <person name="Caballero S."/>
            <person name="Norman J."/>
            <person name="Olle B."/>
            <person name="Tanoue T."/>
            <person name="Arita M."/>
            <person name="Bucci V."/>
            <person name="Atarashi K."/>
            <person name="Xavier R."/>
            <person name="Honda K."/>
        </authorList>
    </citation>
    <scope>NUCLEOTIDE SEQUENCE [LARGE SCALE GENOMIC DNA]</scope>
    <source>
        <strain evidence="2">k04-0078-D8-1</strain>
    </source>
</reference>
<keyword evidence="2" id="KW-1185">Reference proteome</keyword>
<name>A0ABQ0B5E4_9FIRM</name>
<dbReference type="Proteomes" id="UP001600943">
    <property type="component" value="Unassembled WGS sequence"/>
</dbReference>
<evidence type="ECO:0000313" key="2">
    <source>
        <dbReference type="Proteomes" id="UP001600943"/>
    </source>
</evidence>
<protein>
    <submittedName>
        <fullName evidence="1">Uncharacterized protein</fullName>
    </submittedName>
</protein>
<gene>
    <name evidence="1" type="ORF">K040078D81_07830</name>
</gene>
<sequence>MLLKGKDRLWVYMTENYEICGIIFRRQGQHRHASYDDRKGDAN</sequence>
<proteinExistence type="predicted"/>